<dbReference type="STRING" id="582680.RS86_00960"/>
<dbReference type="PANTHER" id="PTHR45947:SF3">
    <property type="entry name" value="SULFOQUINOVOSYL TRANSFERASE SQD2"/>
    <property type="match status" value="1"/>
</dbReference>
<sequence>MPDSANDGQPTRLLLLTHEYPFDIGDAAFVRNEIQALSEAFAEVVIVSLTSPDAPRLPLPANVTYLGAVGTPTAARAIRGMLSPKRALRALRVFGAEGGQRSTAQLRRDLIATLSGAYFASHRSVREAMRTERPVTVYSYWGVDIAYVLPWLRSGADRVAVRVHRYDLDERTAGYRPIRRSVLGNADVVLSISDSGREYLLERAPFISPEKIVVRRLGIPAQPRELEQMPEGRTVHLVSCSSAIERKRVDRILATAIELARRGRTIRWTHFGDGPLFEELRGNAERAASEIPDLTVQLPGRVSTAALMERYRAERPSVFINLSADEGIPVSAMEAACFGIPIVATDVGSTDELVGDELGSGLLVEMDDDIQTIASAVERVLDSPALFDSRRVWAERYDSTVNSHTAAAAVAGIQP</sequence>
<comment type="caution">
    <text evidence="2">The sequence shown here is derived from an EMBL/GenBank/DDBJ whole genome shotgun (WGS) entry which is preliminary data.</text>
</comment>
<dbReference type="InterPro" id="IPR050194">
    <property type="entry name" value="Glycosyltransferase_grp1"/>
</dbReference>
<reference evidence="2 3" key="1">
    <citation type="submission" date="2015-02" db="EMBL/GenBank/DDBJ databases">
        <title>Draft genome sequences of ten Microbacterium spp. with emphasis on heavy metal contaminated environments.</title>
        <authorList>
            <person name="Corretto E."/>
        </authorList>
    </citation>
    <scope>NUCLEOTIDE SEQUENCE [LARGE SCALE GENOMIC DNA]</scope>
    <source>
        <strain evidence="2 3">ARN176</strain>
    </source>
</reference>
<dbReference type="PANTHER" id="PTHR45947">
    <property type="entry name" value="SULFOQUINOVOSYL TRANSFERASE SQD2"/>
    <property type="match status" value="1"/>
</dbReference>
<dbReference type="Gene3D" id="3.40.50.2000">
    <property type="entry name" value="Glycogen Phosphorylase B"/>
    <property type="match status" value="2"/>
</dbReference>
<gene>
    <name evidence="2" type="primary">mshA_2</name>
    <name evidence="2" type="ORF">RS86_00960</name>
</gene>
<keyword evidence="2" id="KW-0328">Glycosyltransferase</keyword>
<evidence type="ECO:0000313" key="3">
    <source>
        <dbReference type="Proteomes" id="UP000033740"/>
    </source>
</evidence>
<accession>A0A0F0LP53</accession>
<protein>
    <recommendedName>
        <fullName evidence="1">D-inositol 3-phosphate glycosyltransferase</fullName>
    </recommendedName>
</protein>
<keyword evidence="3" id="KW-1185">Reference proteome</keyword>
<dbReference type="EMBL" id="JYIX01000028">
    <property type="protein sequence ID" value="KJL34474.1"/>
    <property type="molecule type" value="Genomic_DNA"/>
</dbReference>
<dbReference type="AlphaFoldDB" id="A0A0F0LP53"/>
<dbReference type="PATRIC" id="fig|582680.6.peg.987"/>
<dbReference type="GO" id="GO:0016757">
    <property type="term" value="F:glycosyltransferase activity"/>
    <property type="evidence" value="ECO:0007669"/>
    <property type="project" value="UniProtKB-KW"/>
</dbReference>
<dbReference type="Pfam" id="PF13692">
    <property type="entry name" value="Glyco_trans_1_4"/>
    <property type="match status" value="1"/>
</dbReference>
<proteinExistence type="predicted"/>
<dbReference type="Proteomes" id="UP000033740">
    <property type="component" value="Unassembled WGS sequence"/>
</dbReference>
<keyword evidence="2" id="KW-0808">Transferase</keyword>
<organism evidence="2 3">
    <name type="scientific">Microbacterium azadirachtae</name>
    <dbReference type="NCBI Taxonomy" id="582680"/>
    <lineage>
        <taxon>Bacteria</taxon>
        <taxon>Bacillati</taxon>
        <taxon>Actinomycetota</taxon>
        <taxon>Actinomycetes</taxon>
        <taxon>Micrococcales</taxon>
        <taxon>Microbacteriaceae</taxon>
        <taxon>Microbacterium</taxon>
    </lineage>
</organism>
<evidence type="ECO:0000256" key="1">
    <source>
        <dbReference type="ARBA" id="ARBA00021292"/>
    </source>
</evidence>
<dbReference type="SUPFAM" id="SSF53756">
    <property type="entry name" value="UDP-Glycosyltransferase/glycogen phosphorylase"/>
    <property type="match status" value="1"/>
</dbReference>
<name>A0A0F0LP53_9MICO</name>
<evidence type="ECO:0000313" key="2">
    <source>
        <dbReference type="EMBL" id="KJL34474.1"/>
    </source>
</evidence>